<dbReference type="AlphaFoldDB" id="A0A6I2FAA3"/>
<name>A0A6I2FAA3_9MICO</name>
<dbReference type="Proteomes" id="UP000431080">
    <property type="component" value="Unassembled WGS sequence"/>
</dbReference>
<accession>A0A6I2FAA3</accession>
<dbReference type="RefSeq" id="WP_153684117.1">
    <property type="nucleotide sequence ID" value="NZ_WJIF01000003.1"/>
</dbReference>
<evidence type="ECO:0000313" key="4">
    <source>
        <dbReference type="Proteomes" id="UP000431080"/>
    </source>
</evidence>
<feature type="transmembrane region" description="Helical" evidence="2">
    <location>
        <begin position="269"/>
        <end position="288"/>
    </location>
</feature>
<feature type="compositionally biased region" description="Basic residues" evidence="1">
    <location>
        <begin position="366"/>
        <end position="382"/>
    </location>
</feature>
<evidence type="ECO:0000256" key="1">
    <source>
        <dbReference type="SAM" id="MobiDB-lite"/>
    </source>
</evidence>
<evidence type="ECO:0000256" key="2">
    <source>
        <dbReference type="SAM" id="Phobius"/>
    </source>
</evidence>
<feature type="transmembrane region" description="Helical" evidence="2">
    <location>
        <begin position="36"/>
        <end position="59"/>
    </location>
</feature>
<feature type="region of interest" description="Disordered" evidence="1">
    <location>
        <begin position="322"/>
        <end position="417"/>
    </location>
</feature>
<feature type="compositionally biased region" description="Basic residues" evidence="1">
    <location>
        <begin position="331"/>
        <end position="343"/>
    </location>
</feature>
<keyword evidence="4" id="KW-1185">Reference proteome</keyword>
<feature type="transmembrane region" description="Helical" evidence="2">
    <location>
        <begin position="213"/>
        <end position="234"/>
    </location>
</feature>
<feature type="transmembrane region" description="Helical" evidence="2">
    <location>
        <begin position="135"/>
        <end position="153"/>
    </location>
</feature>
<keyword evidence="2" id="KW-0812">Transmembrane</keyword>
<evidence type="ECO:0000313" key="3">
    <source>
        <dbReference type="EMBL" id="MRG59670.1"/>
    </source>
</evidence>
<feature type="transmembrane region" description="Helical" evidence="2">
    <location>
        <begin position="240"/>
        <end position="257"/>
    </location>
</feature>
<dbReference type="EMBL" id="WJIF01000003">
    <property type="protein sequence ID" value="MRG59670.1"/>
    <property type="molecule type" value="Genomic_DNA"/>
</dbReference>
<keyword evidence="2" id="KW-1133">Transmembrane helix</keyword>
<feature type="transmembrane region" description="Helical" evidence="2">
    <location>
        <begin position="294"/>
        <end position="316"/>
    </location>
</feature>
<gene>
    <name evidence="3" type="ORF">GE115_07260</name>
</gene>
<sequence>MHILLIAMAFAIVLFRLLDSRPLSTMASVNLSFWTLPAIAGGATIGALLLVTSGSHATLALLGRIGLPAVDLRHRARANGFVWAAIGVLAVHFTAGAFQPLPGGPLLAAVLLGCGLGVGAARLHAASVEHEAYRTFNLVAMLLAAGALASMSLTPTGQWWTHNFSTLGTSDDLAAACFNLAIVMSGLAMAGLAPALSRALRQPRFGLRRGGLLAVRAGIVVIGVSLAGVGVVPIDGATDLHNLFACGAAAGFAALALGVRGFAKRMPRALVALSYAAVAVEVAALVAYDRLGLFNLTVFEVIAFSLVFAWLIALVATTHGRTHRAPVGSSHRPRWRGRLRRRAAASPGRFPGSPERVPARMPSPGRSRRRSARARPRRRIARARTADPRRSGPPAEEPPDAPRGRAGITAAETRCTT</sequence>
<feature type="transmembrane region" description="Helical" evidence="2">
    <location>
        <begin position="80"/>
        <end position="98"/>
    </location>
</feature>
<comment type="caution">
    <text evidence="3">The sequence shown here is derived from an EMBL/GenBank/DDBJ whole genome shotgun (WGS) entry which is preliminary data.</text>
</comment>
<proteinExistence type="predicted"/>
<keyword evidence="2" id="KW-0472">Membrane</keyword>
<reference evidence="3 4" key="1">
    <citation type="submission" date="2019-10" db="EMBL/GenBank/DDBJ databases">
        <authorList>
            <person name="Nie G."/>
            <person name="Ming H."/>
            <person name="Yi B."/>
        </authorList>
    </citation>
    <scope>NUCLEOTIDE SEQUENCE [LARGE SCALE GENOMIC DNA]</scope>
    <source>
        <strain evidence="3 4">CFH 90414</strain>
    </source>
</reference>
<evidence type="ECO:0008006" key="5">
    <source>
        <dbReference type="Google" id="ProtNLM"/>
    </source>
</evidence>
<feature type="transmembrane region" description="Helical" evidence="2">
    <location>
        <begin position="104"/>
        <end position="123"/>
    </location>
</feature>
<feature type="transmembrane region" description="Helical" evidence="2">
    <location>
        <begin position="173"/>
        <end position="193"/>
    </location>
</feature>
<protein>
    <recommendedName>
        <fullName evidence="5">DUF998 domain-containing protein</fullName>
    </recommendedName>
</protein>
<organism evidence="3 4">
    <name type="scientific">Agromyces agglutinans</name>
    <dbReference type="NCBI Taxonomy" id="2662258"/>
    <lineage>
        <taxon>Bacteria</taxon>
        <taxon>Bacillati</taxon>
        <taxon>Actinomycetota</taxon>
        <taxon>Actinomycetes</taxon>
        <taxon>Micrococcales</taxon>
        <taxon>Microbacteriaceae</taxon>
        <taxon>Agromyces</taxon>
    </lineage>
</organism>